<evidence type="ECO:0008006" key="3">
    <source>
        <dbReference type="Google" id="ProtNLM"/>
    </source>
</evidence>
<evidence type="ECO:0000313" key="2">
    <source>
        <dbReference type="Proteomes" id="UP000759529"/>
    </source>
</evidence>
<gene>
    <name evidence="1" type="ORF">H9X54_004430</name>
</gene>
<comment type="caution">
    <text evidence="1">The sequence shown here is derived from an EMBL/GenBank/DDBJ whole genome shotgun (WGS) entry which is preliminary data.</text>
</comment>
<sequence>MRTLTPTQKLNNAIELLEQKQKEEFLEVKNQLDSLFESIKPVNLLNKTLKDFNTPETKTNLINSVTSVASGYISRKFLIGDTTNIFKKIAGYTLQYAVTKFISKKIN</sequence>
<dbReference type="EMBL" id="JACSOD020000439">
    <property type="protein sequence ID" value="MBM6498547.1"/>
    <property type="molecule type" value="Genomic_DNA"/>
</dbReference>
<accession>A0ABS2CU91</accession>
<proteinExistence type="predicted"/>
<reference evidence="1 2" key="1">
    <citation type="submission" date="2021-02" db="EMBL/GenBank/DDBJ databases">
        <authorList>
            <person name="Jung H.S."/>
            <person name="Chun B.H."/>
            <person name="Jeon C.O."/>
        </authorList>
    </citation>
    <scope>NUCLEOTIDE SEQUENCE [LARGE SCALE GENOMIC DNA]</scope>
    <source>
        <strain evidence="1 2">LMG 25203</strain>
    </source>
</reference>
<keyword evidence="2" id="KW-1185">Reference proteome</keyword>
<protein>
    <recommendedName>
        <fullName evidence="3">EcsC protein family protein</fullName>
    </recommendedName>
</protein>
<dbReference type="Proteomes" id="UP000759529">
    <property type="component" value="Unassembled WGS sequence"/>
</dbReference>
<organism evidence="1 2">
    <name type="scientific">Flavobacterium macrobrachii</name>
    <dbReference type="NCBI Taxonomy" id="591204"/>
    <lineage>
        <taxon>Bacteria</taxon>
        <taxon>Pseudomonadati</taxon>
        <taxon>Bacteroidota</taxon>
        <taxon>Flavobacteriia</taxon>
        <taxon>Flavobacteriales</taxon>
        <taxon>Flavobacteriaceae</taxon>
        <taxon>Flavobacterium</taxon>
    </lineage>
</organism>
<name>A0ABS2CU91_9FLAO</name>
<dbReference type="RefSeq" id="WP_187658371.1">
    <property type="nucleotide sequence ID" value="NZ_JACSOD020000439.1"/>
</dbReference>
<evidence type="ECO:0000313" key="1">
    <source>
        <dbReference type="EMBL" id="MBM6498547.1"/>
    </source>
</evidence>